<dbReference type="PROSITE" id="PS00166">
    <property type="entry name" value="ENOYL_COA_HYDRATASE"/>
    <property type="match status" value="1"/>
</dbReference>
<dbReference type="NCBIfam" id="NF004127">
    <property type="entry name" value="PRK05617.1"/>
    <property type="match status" value="1"/>
</dbReference>
<comment type="catalytic activity">
    <reaction evidence="1">
        <text>3-hydroxy-2-methylpropanoyl-CoA + H2O = 3-hydroxy-2-methylpropanoate + CoA + H(+)</text>
        <dbReference type="Rhea" id="RHEA:20888"/>
        <dbReference type="ChEBI" id="CHEBI:11805"/>
        <dbReference type="ChEBI" id="CHEBI:15377"/>
        <dbReference type="ChEBI" id="CHEBI:15378"/>
        <dbReference type="ChEBI" id="CHEBI:57287"/>
        <dbReference type="ChEBI" id="CHEBI:57340"/>
        <dbReference type="EC" id="3.1.2.4"/>
    </reaction>
</comment>
<dbReference type="InterPro" id="IPR032259">
    <property type="entry name" value="HIBYL-CoA-H"/>
</dbReference>
<keyword evidence="9" id="KW-1185">Reference proteome</keyword>
<dbReference type="EMBL" id="KN822045">
    <property type="protein sequence ID" value="KIM62010.1"/>
    <property type="molecule type" value="Genomic_DNA"/>
</dbReference>
<evidence type="ECO:0000313" key="9">
    <source>
        <dbReference type="Proteomes" id="UP000053989"/>
    </source>
</evidence>
<proteinExistence type="predicted"/>
<dbReference type="SUPFAM" id="SSF52096">
    <property type="entry name" value="ClpP/crotonase"/>
    <property type="match status" value="1"/>
</dbReference>
<dbReference type="EC" id="3.1.2.4" evidence="3"/>
<evidence type="ECO:0000256" key="1">
    <source>
        <dbReference type="ARBA" id="ARBA00001709"/>
    </source>
</evidence>
<evidence type="ECO:0000313" key="8">
    <source>
        <dbReference type="EMBL" id="KIM62010.1"/>
    </source>
</evidence>
<keyword evidence="5" id="KW-0496">Mitochondrion</keyword>
<reference evidence="8 9" key="1">
    <citation type="submission" date="2014-04" db="EMBL/GenBank/DDBJ databases">
        <authorList>
            <consortium name="DOE Joint Genome Institute"/>
            <person name="Kuo A."/>
            <person name="Kohler A."/>
            <person name="Nagy L.G."/>
            <person name="Floudas D."/>
            <person name="Copeland A."/>
            <person name="Barry K.W."/>
            <person name="Cichocki N."/>
            <person name="Veneault-Fourrey C."/>
            <person name="LaButti K."/>
            <person name="Lindquist E.A."/>
            <person name="Lipzen A."/>
            <person name="Lundell T."/>
            <person name="Morin E."/>
            <person name="Murat C."/>
            <person name="Sun H."/>
            <person name="Tunlid A."/>
            <person name="Henrissat B."/>
            <person name="Grigoriev I.V."/>
            <person name="Hibbett D.S."/>
            <person name="Martin F."/>
            <person name="Nordberg H.P."/>
            <person name="Cantor M.N."/>
            <person name="Hua S.X."/>
        </authorList>
    </citation>
    <scope>NUCLEOTIDE SEQUENCE [LARGE SCALE GENOMIC DNA]</scope>
    <source>
        <strain evidence="8 9">Foug A</strain>
    </source>
</reference>
<evidence type="ECO:0000256" key="4">
    <source>
        <dbReference type="ARBA" id="ARBA00022801"/>
    </source>
</evidence>
<name>A0A0C3DMY9_9AGAM</name>
<evidence type="ECO:0000256" key="2">
    <source>
        <dbReference type="ARBA" id="ARBA00004173"/>
    </source>
</evidence>
<dbReference type="InterPro" id="IPR018376">
    <property type="entry name" value="Enoyl-CoA_hyd/isom_CS"/>
</dbReference>
<accession>A0A0C3DMY9</accession>
<evidence type="ECO:0000259" key="7">
    <source>
        <dbReference type="Pfam" id="PF16113"/>
    </source>
</evidence>
<dbReference type="AlphaFoldDB" id="A0A0C3DMY9"/>
<feature type="domain" description="Enoyl-CoA hydratase/isomerase" evidence="7">
    <location>
        <begin position="41"/>
        <end position="381"/>
    </location>
</feature>
<dbReference type="CDD" id="cd06558">
    <property type="entry name" value="crotonase-like"/>
    <property type="match status" value="1"/>
</dbReference>
<dbReference type="Gene3D" id="3.90.226.10">
    <property type="entry name" value="2-enoyl-CoA Hydratase, Chain A, domain 1"/>
    <property type="match status" value="1"/>
</dbReference>
<organism evidence="8 9">
    <name type="scientific">Scleroderma citrinum Foug A</name>
    <dbReference type="NCBI Taxonomy" id="1036808"/>
    <lineage>
        <taxon>Eukaryota</taxon>
        <taxon>Fungi</taxon>
        <taxon>Dikarya</taxon>
        <taxon>Basidiomycota</taxon>
        <taxon>Agaricomycotina</taxon>
        <taxon>Agaricomycetes</taxon>
        <taxon>Agaricomycetidae</taxon>
        <taxon>Boletales</taxon>
        <taxon>Sclerodermatineae</taxon>
        <taxon>Sclerodermataceae</taxon>
        <taxon>Scleroderma</taxon>
    </lineage>
</organism>
<comment type="subcellular location">
    <subcellularLocation>
        <location evidence="2">Mitochondrion</location>
    </subcellularLocation>
</comment>
<evidence type="ECO:0000256" key="3">
    <source>
        <dbReference type="ARBA" id="ARBA00011915"/>
    </source>
</evidence>
<dbReference type="InterPro" id="IPR045004">
    <property type="entry name" value="ECH_dom"/>
</dbReference>
<reference evidence="9" key="2">
    <citation type="submission" date="2015-01" db="EMBL/GenBank/DDBJ databases">
        <title>Evolutionary Origins and Diversification of the Mycorrhizal Mutualists.</title>
        <authorList>
            <consortium name="DOE Joint Genome Institute"/>
            <consortium name="Mycorrhizal Genomics Consortium"/>
            <person name="Kohler A."/>
            <person name="Kuo A."/>
            <person name="Nagy L.G."/>
            <person name="Floudas D."/>
            <person name="Copeland A."/>
            <person name="Barry K.W."/>
            <person name="Cichocki N."/>
            <person name="Veneault-Fourrey C."/>
            <person name="LaButti K."/>
            <person name="Lindquist E.A."/>
            <person name="Lipzen A."/>
            <person name="Lundell T."/>
            <person name="Morin E."/>
            <person name="Murat C."/>
            <person name="Riley R."/>
            <person name="Ohm R."/>
            <person name="Sun H."/>
            <person name="Tunlid A."/>
            <person name="Henrissat B."/>
            <person name="Grigoriev I.V."/>
            <person name="Hibbett D.S."/>
            <person name="Martin F."/>
        </authorList>
    </citation>
    <scope>NUCLEOTIDE SEQUENCE [LARGE SCALE GENOMIC DNA]</scope>
    <source>
        <strain evidence="9">Foug A</strain>
    </source>
</reference>
<protein>
    <recommendedName>
        <fullName evidence="3">3-hydroxyisobutyryl-CoA hydrolase</fullName>
        <ecNumber evidence="3">3.1.2.4</ecNumber>
    </recommendedName>
    <alternativeName>
        <fullName evidence="6">3-hydroxyisobutyryl-coenzyme A hydrolase</fullName>
    </alternativeName>
</protein>
<dbReference type="STRING" id="1036808.A0A0C3DMY9"/>
<gene>
    <name evidence="8" type="ORF">SCLCIDRAFT_1215351</name>
</gene>
<dbReference type="HOGENOM" id="CLU_009834_22_0_1"/>
<sequence length="478" mass="53102">MTNHRATAVLFRARAIAAHMSTSTGSSFDQPILFQSNGCTRTFVLNRPKKLNALNTVMLDSLRHQVELWSKSDLCRMVIGTGTGRAFCAGGDVASVLQDALLEETRPRAVEFFQKEFELDYILSQLPKPYVAVLDGITMGGGVGLAINAPFRVATEKTVFAMPETKIGYFPDVGASYFLSRLDGEVGTYLALTSDKLVGREVFEHGIATHYITSRSVSSLLSHLAEFNDPTFSQINRTIEELHSERQSHEPSNKLTGIVRKALDTAFSHNSMEEIFHSLEALESASDGRVRSWAKQTLETLHMRSPTSLKVALAALRRGKQMTLLEALQMEIRIASAFCNKASPDFRTGVSAVLIDKIEGRPSWFPDNLTGVSSDMVERFFSESSPYQSIAPKLSVGDQVQARDFDFMTYSLPSESELSESIRSCCKEGSTTIFDLLAKMEGVCRRKFGTKEKIMDIVHRKCDLRTSNGTTTVTWREE</sequence>
<dbReference type="Pfam" id="PF16113">
    <property type="entry name" value="ECH_2"/>
    <property type="match status" value="1"/>
</dbReference>
<evidence type="ECO:0000256" key="6">
    <source>
        <dbReference type="ARBA" id="ARBA00031181"/>
    </source>
</evidence>
<dbReference type="GO" id="GO:0003860">
    <property type="term" value="F:3-hydroxyisobutyryl-CoA hydrolase activity"/>
    <property type="evidence" value="ECO:0007669"/>
    <property type="project" value="UniProtKB-EC"/>
</dbReference>
<dbReference type="InterPro" id="IPR029045">
    <property type="entry name" value="ClpP/crotonase-like_dom_sf"/>
</dbReference>
<dbReference type="Proteomes" id="UP000053989">
    <property type="component" value="Unassembled WGS sequence"/>
</dbReference>
<dbReference type="PANTHER" id="PTHR43176:SF3">
    <property type="entry name" value="3-HYDROXYISOBUTYRYL-COA HYDROLASE, MITOCHONDRIAL"/>
    <property type="match status" value="1"/>
</dbReference>
<dbReference type="InParanoid" id="A0A0C3DMY9"/>
<dbReference type="FunFam" id="3.90.226.10:FF:000026">
    <property type="entry name" value="3-hydroxyisobutyryl-CoA hydrolase, mitochondrial"/>
    <property type="match status" value="1"/>
</dbReference>
<dbReference type="FunCoup" id="A0A0C3DMY9">
    <property type="interactions" value="363"/>
</dbReference>
<dbReference type="GO" id="GO:0005739">
    <property type="term" value="C:mitochondrion"/>
    <property type="evidence" value="ECO:0007669"/>
    <property type="project" value="UniProtKB-SubCell"/>
</dbReference>
<keyword evidence="4" id="KW-0378">Hydrolase</keyword>
<dbReference type="PANTHER" id="PTHR43176">
    <property type="entry name" value="3-HYDROXYISOBUTYRYL-COA HYDROLASE-RELATED"/>
    <property type="match status" value="1"/>
</dbReference>
<dbReference type="GO" id="GO:0006574">
    <property type="term" value="P:L-valine catabolic process"/>
    <property type="evidence" value="ECO:0007669"/>
    <property type="project" value="TreeGrafter"/>
</dbReference>
<evidence type="ECO:0000256" key="5">
    <source>
        <dbReference type="ARBA" id="ARBA00023128"/>
    </source>
</evidence>
<dbReference type="OrthoDB" id="1737613at2759"/>